<gene>
    <name evidence="1" type="ORF">S06H3_12916</name>
</gene>
<protein>
    <submittedName>
        <fullName evidence="1">Uncharacterized protein</fullName>
    </submittedName>
</protein>
<accession>X1KVC1</accession>
<dbReference type="EMBL" id="BARV01006307">
    <property type="protein sequence ID" value="GAI11027.1"/>
    <property type="molecule type" value="Genomic_DNA"/>
</dbReference>
<sequence>MMLDVIGLPRSTTTTRRGFISIPKNMEKSSWKIIITDSNGTENDVTNFVPDGSLMMIATEGLSNFLFSLDNSNGRYKDKFIAGNTVDFYYDYHDSTLEDISLRGYIDGIFNNFNLSGGLFLTVEGRNAPKSSTNEHFADTQITRQFDAVNNLDCWLGTIG</sequence>
<dbReference type="AlphaFoldDB" id="X1KVC1"/>
<evidence type="ECO:0000313" key="1">
    <source>
        <dbReference type="EMBL" id="GAI11027.1"/>
    </source>
</evidence>
<proteinExistence type="predicted"/>
<comment type="caution">
    <text evidence="1">The sequence shown here is derived from an EMBL/GenBank/DDBJ whole genome shotgun (WGS) entry which is preliminary data.</text>
</comment>
<reference evidence="1" key="1">
    <citation type="journal article" date="2014" name="Front. Microbiol.">
        <title>High frequency of phylogenetically diverse reductive dehalogenase-homologous genes in deep subseafloor sedimentary metagenomes.</title>
        <authorList>
            <person name="Kawai M."/>
            <person name="Futagami T."/>
            <person name="Toyoda A."/>
            <person name="Takaki Y."/>
            <person name="Nishi S."/>
            <person name="Hori S."/>
            <person name="Arai W."/>
            <person name="Tsubouchi T."/>
            <person name="Morono Y."/>
            <person name="Uchiyama I."/>
            <person name="Ito T."/>
            <person name="Fujiyama A."/>
            <person name="Inagaki F."/>
            <person name="Takami H."/>
        </authorList>
    </citation>
    <scope>NUCLEOTIDE SEQUENCE</scope>
    <source>
        <strain evidence="1">Expedition CK06-06</strain>
    </source>
</reference>
<feature type="non-terminal residue" evidence="1">
    <location>
        <position position="160"/>
    </location>
</feature>
<organism evidence="1">
    <name type="scientific">marine sediment metagenome</name>
    <dbReference type="NCBI Taxonomy" id="412755"/>
    <lineage>
        <taxon>unclassified sequences</taxon>
        <taxon>metagenomes</taxon>
        <taxon>ecological metagenomes</taxon>
    </lineage>
</organism>
<name>X1KVC1_9ZZZZ</name>